<dbReference type="CDD" id="cd01014">
    <property type="entry name" value="nicotinamidase_related"/>
    <property type="match status" value="1"/>
</dbReference>
<comment type="caution">
    <text evidence="3">The sequence shown here is derived from an EMBL/GenBank/DDBJ whole genome shotgun (WGS) entry which is preliminary data.</text>
</comment>
<dbReference type="GO" id="GO:0016787">
    <property type="term" value="F:hydrolase activity"/>
    <property type="evidence" value="ECO:0007669"/>
    <property type="project" value="UniProtKB-KW"/>
</dbReference>
<dbReference type="Pfam" id="PF00857">
    <property type="entry name" value="Isochorismatase"/>
    <property type="match status" value="1"/>
</dbReference>
<dbReference type="AlphaFoldDB" id="A0A175S256"/>
<evidence type="ECO:0000259" key="2">
    <source>
        <dbReference type="Pfam" id="PF00857"/>
    </source>
</evidence>
<name>A0A175S256_9MICO</name>
<protein>
    <recommendedName>
        <fullName evidence="2">Isochorismatase-like domain-containing protein</fullName>
    </recommendedName>
</protein>
<dbReference type="InterPro" id="IPR000868">
    <property type="entry name" value="Isochorismatase-like_dom"/>
</dbReference>
<dbReference type="PANTHER" id="PTHR43540:SF1">
    <property type="entry name" value="ISOCHORISMATASE HYDROLASE"/>
    <property type="match status" value="1"/>
</dbReference>
<dbReference type="InterPro" id="IPR036380">
    <property type="entry name" value="Isochorismatase-like_sf"/>
</dbReference>
<evidence type="ECO:0000313" key="4">
    <source>
        <dbReference type="Proteomes" id="UP000078252"/>
    </source>
</evidence>
<feature type="domain" description="Isochorismatase-like" evidence="2">
    <location>
        <begin position="4"/>
        <end position="174"/>
    </location>
</feature>
<accession>A0A175S256</accession>
<dbReference type="PANTHER" id="PTHR43540">
    <property type="entry name" value="PEROXYUREIDOACRYLATE/UREIDOACRYLATE AMIDOHYDROLASE-RELATED"/>
    <property type="match status" value="1"/>
</dbReference>
<dbReference type="InterPro" id="IPR050272">
    <property type="entry name" value="Isochorismatase-like_hydrls"/>
</dbReference>
<proteinExistence type="predicted"/>
<keyword evidence="1" id="KW-0378">Hydrolase</keyword>
<reference evidence="3 4" key="1">
    <citation type="journal article" date="2016" name="Front. Microbiol.">
        <title>Genomic Resource of Rice Seed Associated Bacteria.</title>
        <authorList>
            <person name="Midha S."/>
            <person name="Bansal K."/>
            <person name="Sharma S."/>
            <person name="Kumar N."/>
            <person name="Patil P.P."/>
            <person name="Chaudhry V."/>
            <person name="Patil P.B."/>
        </authorList>
    </citation>
    <scope>NUCLEOTIDE SEQUENCE [LARGE SCALE GENOMIC DNA]</scope>
    <source>
        <strain evidence="3 4">NS184</strain>
    </source>
</reference>
<dbReference type="PATRIC" id="fig|33881.3.peg.517"/>
<dbReference type="OrthoDB" id="9794942at2"/>
<evidence type="ECO:0000256" key="1">
    <source>
        <dbReference type="ARBA" id="ARBA00022801"/>
    </source>
</evidence>
<evidence type="ECO:0000313" key="3">
    <source>
        <dbReference type="EMBL" id="KTR09521.1"/>
    </source>
</evidence>
<dbReference type="RefSeq" id="WP_058724581.1">
    <property type="nucleotide sequence ID" value="NZ_LDQC01000015.1"/>
</dbReference>
<dbReference type="STRING" id="33881.NS184_02580"/>
<dbReference type="Gene3D" id="3.40.50.850">
    <property type="entry name" value="Isochorismatase-like"/>
    <property type="match status" value="1"/>
</dbReference>
<organism evidence="3 4">
    <name type="scientific">Curtobacterium luteum</name>
    <dbReference type="NCBI Taxonomy" id="33881"/>
    <lineage>
        <taxon>Bacteria</taxon>
        <taxon>Bacillati</taxon>
        <taxon>Actinomycetota</taxon>
        <taxon>Actinomycetes</taxon>
        <taxon>Micrococcales</taxon>
        <taxon>Microbacteriaceae</taxon>
        <taxon>Curtobacterium</taxon>
    </lineage>
</organism>
<gene>
    <name evidence="3" type="ORF">NS184_02580</name>
</gene>
<sequence length="181" mass="18802">MTRALLLIDVQLDYFPGGAFPLVEPEAAADAAGAVLRHFRGSGEEVVHVFRTATEPDAGFFVPGAPGTAFHPAVEPRAGETVLEKHEPNAFIDTGLEALLRDRGVTDLVVLGMMTSMCIDSTVRAASDLGFACTVVADACAAPDLALGEVTVPGASVHAAFLAALDGSFAKVVARAELLER</sequence>
<dbReference type="SUPFAM" id="SSF52499">
    <property type="entry name" value="Isochorismatase-like hydrolases"/>
    <property type="match status" value="1"/>
</dbReference>
<dbReference type="Proteomes" id="UP000078252">
    <property type="component" value="Unassembled WGS sequence"/>
</dbReference>
<dbReference type="EMBL" id="LDQC01000015">
    <property type="protein sequence ID" value="KTR09521.1"/>
    <property type="molecule type" value="Genomic_DNA"/>
</dbReference>